<name>A0A6A4HLN1_9AGAR</name>
<dbReference type="AlphaFoldDB" id="A0A6A4HLN1"/>
<proteinExistence type="predicted"/>
<evidence type="ECO:0000313" key="1">
    <source>
        <dbReference type="EMBL" id="KAE9398308.1"/>
    </source>
</evidence>
<dbReference type="OrthoDB" id="2970807at2759"/>
<dbReference type="EMBL" id="ML769484">
    <property type="protein sequence ID" value="KAE9398308.1"/>
    <property type="molecule type" value="Genomic_DNA"/>
</dbReference>
<gene>
    <name evidence="1" type="ORF">BT96DRAFT_920852</name>
</gene>
<sequence>MQWNEMFAEAGRNTVDVCGLKPQIGDLVQTIPVPDSQFVIRDCCLDFINSLTSKATNSPEAWQLTSCKQARRHSFPNNFARGGCRLHKGKHPVRRGKVRHQASFLLRDKASNQPDFFFDTPAKLTVGAAQATTSRAVA</sequence>
<accession>A0A6A4HLN1</accession>
<keyword evidence="2" id="KW-1185">Reference proteome</keyword>
<evidence type="ECO:0000313" key="2">
    <source>
        <dbReference type="Proteomes" id="UP000799118"/>
    </source>
</evidence>
<dbReference type="Proteomes" id="UP000799118">
    <property type="component" value="Unassembled WGS sequence"/>
</dbReference>
<reference evidence="1" key="1">
    <citation type="journal article" date="2019" name="Environ. Microbiol.">
        <title>Fungal ecological strategies reflected in gene transcription - a case study of two litter decomposers.</title>
        <authorList>
            <person name="Barbi F."/>
            <person name="Kohler A."/>
            <person name="Barry K."/>
            <person name="Baskaran P."/>
            <person name="Daum C."/>
            <person name="Fauchery L."/>
            <person name="Ihrmark K."/>
            <person name="Kuo A."/>
            <person name="LaButti K."/>
            <person name="Lipzen A."/>
            <person name="Morin E."/>
            <person name="Grigoriev I.V."/>
            <person name="Henrissat B."/>
            <person name="Lindahl B."/>
            <person name="Martin F."/>
        </authorList>
    </citation>
    <scope>NUCLEOTIDE SEQUENCE</scope>
    <source>
        <strain evidence="1">JB14</strain>
    </source>
</reference>
<protein>
    <submittedName>
        <fullName evidence="1">Uncharacterized protein</fullName>
    </submittedName>
</protein>
<organism evidence="1 2">
    <name type="scientific">Gymnopus androsaceus JB14</name>
    <dbReference type="NCBI Taxonomy" id="1447944"/>
    <lineage>
        <taxon>Eukaryota</taxon>
        <taxon>Fungi</taxon>
        <taxon>Dikarya</taxon>
        <taxon>Basidiomycota</taxon>
        <taxon>Agaricomycotina</taxon>
        <taxon>Agaricomycetes</taxon>
        <taxon>Agaricomycetidae</taxon>
        <taxon>Agaricales</taxon>
        <taxon>Marasmiineae</taxon>
        <taxon>Omphalotaceae</taxon>
        <taxon>Gymnopus</taxon>
    </lineage>
</organism>